<evidence type="ECO:0000256" key="3">
    <source>
        <dbReference type="ARBA" id="ARBA00023125"/>
    </source>
</evidence>
<evidence type="ECO:0000313" key="7">
    <source>
        <dbReference type="Proteomes" id="UP001165962"/>
    </source>
</evidence>
<dbReference type="InterPro" id="IPR036390">
    <property type="entry name" value="WH_DNA-bd_sf"/>
</dbReference>
<dbReference type="EMBL" id="JAAOIW010000002">
    <property type="protein sequence ID" value="NHN29722.1"/>
    <property type="molecule type" value="Genomic_DNA"/>
</dbReference>
<dbReference type="PANTHER" id="PTHR30126:SF64">
    <property type="entry name" value="HTH-TYPE TRANSCRIPTIONAL REGULATOR CITR"/>
    <property type="match status" value="1"/>
</dbReference>
<protein>
    <submittedName>
        <fullName evidence="6">LysR family transcriptional regulator</fullName>
    </submittedName>
</protein>
<dbReference type="Gene3D" id="3.40.190.290">
    <property type="match status" value="1"/>
</dbReference>
<comment type="caution">
    <text evidence="6">The sequence shown here is derived from an EMBL/GenBank/DDBJ whole genome shotgun (WGS) entry which is preliminary data.</text>
</comment>
<dbReference type="CDD" id="cd05466">
    <property type="entry name" value="PBP2_LTTR_substrate"/>
    <property type="match status" value="1"/>
</dbReference>
<dbReference type="PANTHER" id="PTHR30126">
    <property type="entry name" value="HTH-TYPE TRANSCRIPTIONAL REGULATOR"/>
    <property type="match status" value="1"/>
</dbReference>
<evidence type="ECO:0000313" key="6">
    <source>
        <dbReference type="EMBL" id="NHN29722.1"/>
    </source>
</evidence>
<evidence type="ECO:0000256" key="4">
    <source>
        <dbReference type="ARBA" id="ARBA00023163"/>
    </source>
</evidence>
<dbReference type="InterPro" id="IPR036388">
    <property type="entry name" value="WH-like_DNA-bd_sf"/>
</dbReference>
<comment type="similarity">
    <text evidence="1">Belongs to the LysR transcriptional regulatory family.</text>
</comment>
<dbReference type="PRINTS" id="PR00039">
    <property type="entry name" value="HTHLYSR"/>
</dbReference>
<dbReference type="SUPFAM" id="SSF53850">
    <property type="entry name" value="Periplasmic binding protein-like II"/>
    <property type="match status" value="1"/>
</dbReference>
<feature type="domain" description="HTH lysR-type" evidence="5">
    <location>
        <begin position="9"/>
        <end position="60"/>
    </location>
</feature>
<dbReference type="PROSITE" id="PS50931">
    <property type="entry name" value="HTH_LYSR"/>
    <property type="match status" value="1"/>
</dbReference>
<evidence type="ECO:0000256" key="2">
    <source>
        <dbReference type="ARBA" id="ARBA00023015"/>
    </source>
</evidence>
<dbReference type="Pfam" id="PF00126">
    <property type="entry name" value="HTH_1"/>
    <property type="match status" value="1"/>
</dbReference>
<organism evidence="6 7">
    <name type="scientific">Paenibacillus agricola</name>
    <dbReference type="NCBI Taxonomy" id="2716264"/>
    <lineage>
        <taxon>Bacteria</taxon>
        <taxon>Bacillati</taxon>
        <taxon>Bacillota</taxon>
        <taxon>Bacilli</taxon>
        <taxon>Bacillales</taxon>
        <taxon>Paenibacillaceae</taxon>
        <taxon>Paenibacillus</taxon>
    </lineage>
</organism>
<proteinExistence type="inferred from homology"/>
<keyword evidence="4" id="KW-0804">Transcription</keyword>
<keyword evidence="7" id="KW-1185">Reference proteome</keyword>
<dbReference type="InterPro" id="IPR005119">
    <property type="entry name" value="LysR_subst-bd"/>
</dbReference>
<dbReference type="RefSeq" id="WP_166147946.1">
    <property type="nucleotide sequence ID" value="NZ_JAAOIW010000002.1"/>
</dbReference>
<dbReference type="Gene3D" id="1.10.10.10">
    <property type="entry name" value="Winged helix-like DNA-binding domain superfamily/Winged helix DNA-binding domain"/>
    <property type="match status" value="1"/>
</dbReference>
<name>A0ABX0J0C7_9BACL</name>
<accession>A0ABX0J0C7</accession>
<dbReference type="Proteomes" id="UP001165962">
    <property type="component" value="Unassembled WGS sequence"/>
</dbReference>
<reference evidence="6" key="1">
    <citation type="submission" date="2020-03" db="EMBL/GenBank/DDBJ databases">
        <title>Draft sequencing of Paenibacilllus sp. S3N08.</title>
        <authorList>
            <person name="Kim D.-U."/>
        </authorList>
    </citation>
    <scope>NUCLEOTIDE SEQUENCE</scope>
    <source>
        <strain evidence="6">S3N08</strain>
    </source>
</reference>
<dbReference type="InterPro" id="IPR000847">
    <property type="entry name" value="LysR_HTH_N"/>
</dbReference>
<dbReference type="SUPFAM" id="SSF46785">
    <property type="entry name" value="Winged helix' DNA-binding domain"/>
    <property type="match status" value="1"/>
</dbReference>
<sequence length="302" mass="33909">MLTNLESYRVFYIIAKAGSFSRAAEELYITQPAVSYAIKQLEEKLGGKLFFRTSKGVELTHEGEVLFRYIEKAYHLIQAGEKELTSMHELHSGEIAIGASDTLCKHYLLPHVEQFHHSFPFIKLKVTNRTTQETIALLKQGKVDFGIVNLPIEDRQLQVQEALELQDTFVAGKAYNELAKERLAMERLVTYPLLLLEQGSSIRRYADRFAESQGLKLQPEIELGSIDLLVDFARIGLGIAYVIRNFVTAELAAGTLVEIKLKQPIPPRQAGIVTLKGVPISAAAKQFIELLLPENSKEKQSL</sequence>
<keyword evidence="2" id="KW-0805">Transcription regulation</keyword>
<dbReference type="Pfam" id="PF03466">
    <property type="entry name" value="LysR_substrate"/>
    <property type="match status" value="1"/>
</dbReference>
<keyword evidence="3" id="KW-0238">DNA-binding</keyword>
<evidence type="ECO:0000256" key="1">
    <source>
        <dbReference type="ARBA" id="ARBA00009437"/>
    </source>
</evidence>
<gene>
    <name evidence="6" type="ORF">G9U52_07725</name>
</gene>
<evidence type="ECO:0000259" key="5">
    <source>
        <dbReference type="PROSITE" id="PS50931"/>
    </source>
</evidence>